<dbReference type="InterPro" id="IPR011004">
    <property type="entry name" value="Trimer_LpxA-like_sf"/>
</dbReference>
<dbReference type="EMBL" id="CP089291">
    <property type="protein sequence ID" value="UOF89726.1"/>
    <property type="molecule type" value="Genomic_DNA"/>
</dbReference>
<keyword evidence="5" id="KW-0808">Transferase</keyword>
<dbReference type="Gene3D" id="2.160.10.10">
    <property type="entry name" value="Hexapeptide repeat proteins"/>
    <property type="match status" value="1"/>
</dbReference>
<evidence type="ECO:0000256" key="1">
    <source>
        <dbReference type="ARBA" id="ARBA00010443"/>
    </source>
</evidence>
<gene>
    <name evidence="5" type="primary">glgD</name>
    <name evidence="5" type="ORF">LSG31_17865</name>
</gene>
<dbReference type="GO" id="GO:0008878">
    <property type="term" value="F:glucose-1-phosphate adenylyltransferase activity"/>
    <property type="evidence" value="ECO:0007669"/>
    <property type="project" value="UniProtKB-EC"/>
</dbReference>
<dbReference type="InterPro" id="IPR011832">
    <property type="entry name" value="GlgDAde_trans"/>
</dbReference>
<comment type="similarity">
    <text evidence="1">Belongs to the bacterial/plant glucose-1-phosphate adenylyltransferase family.</text>
</comment>
<protein>
    <submittedName>
        <fullName evidence="5">Glucose-1-phosphate adenylyltransferase subunit GlgD</fullName>
        <ecNumber evidence="5">2.7.7.27</ecNumber>
    </submittedName>
</protein>
<evidence type="ECO:0000256" key="2">
    <source>
        <dbReference type="ARBA" id="ARBA00023056"/>
    </source>
</evidence>
<keyword evidence="2" id="KW-0320">Glycogen biosynthesis</keyword>
<evidence type="ECO:0000313" key="5">
    <source>
        <dbReference type="EMBL" id="UOF89726.1"/>
    </source>
</evidence>
<dbReference type="SUPFAM" id="SSF53448">
    <property type="entry name" value="Nucleotide-diphospho-sugar transferases"/>
    <property type="match status" value="1"/>
</dbReference>
<dbReference type="PANTHER" id="PTHR43523:SF6">
    <property type="entry name" value="GLYCOGEN BIOSYNTHESIS PROTEIN GLGD"/>
    <property type="match status" value="1"/>
</dbReference>
<proteinExistence type="inferred from homology"/>
<dbReference type="EC" id="2.7.7.27" evidence="5"/>
<organism evidence="5 6">
    <name type="scientific">Fodinisporobacter ferrooxydans</name>
    <dbReference type="NCBI Taxonomy" id="2901836"/>
    <lineage>
        <taxon>Bacteria</taxon>
        <taxon>Bacillati</taxon>
        <taxon>Bacillota</taxon>
        <taxon>Bacilli</taxon>
        <taxon>Bacillales</taxon>
        <taxon>Alicyclobacillaceae</taxon>
        <taxon>Fodinisporobacter</taxon>
    </lineage>
</organism>
<feature type="domain" description="Glucose-1-phosphate adenylyltransferase/Bifunctional protein GlmU-like C-terminal hexapeptide" evidence="4">
    <location>
        <begin position="286"/>
        <end position="354"/>
    </location>
</feature>
<keyword evidence="5" id="KW-0548">Nucleotidyltransferase</keyword>
<dbReference type="InterPro" id="IPR056818">
    <property type="entry name" value="GlmU/GlgC-like_hexapep"/>
</dbReference>
<dbReference type="Gene3D" id="3.90.550.10">
    <property type="entry name" value="Spore Coat Polysaccharide Biosynthesis Protein SpsA, Chain A"/>
    <property type="match status" value="1"/>
</dbReference>
<name>A0ABY4CGT0_9BACL</name>
<dbReference type="SUPFAM" id="SSF51161">
    <property type="entry name" value="Trimeric LpxA-like enzymes"/>
    <property type="match status" value="1"/>
</dbReference>
<dbReference type="InterPro" id="IPR011831">
    <property type="entry name" value="ADP-Glc_PPase"/>
</dbReference>
<dbReference type="CDD" id="cd04651">
    <property type="entry name" value="LbH_G1P_AT_C"/>
    <property type="match status" value="1"/>
</dbReference>
<reference evidence="5" key="1">
    <citation type="submission" date="2021-12" db="EMBL/GenBank/DDBJ databases">
        <title>Alicyclobacillaceae gen. nov., sp. nov., isolated from chalcocite enrichment system.</title>
        <authorList>
            <person name="Jiang Z."/>
        </authorList>
    </citation>
    <scope>NUCLEOTIDE SEQUENCE</scope>
    <source>
        <strain evidence="5">MYW30-H2</strain>
    </source>
</reference>
<dbReference type="InterPro" id="IPR005835">
    <property type="entry name" value="NTP_transferase_dom"/>
</dbReference>
<sequence>MNQVIGVINLGDTSSFLGPLTQNRSIASVPFGGRYRLIDFVLSNLVHSGVRNVAVFTLNHARSLMDHLGSGKEWDLNRKDGGLFILPPAVEYPFGVYRGDLQNFYGHIDFFKRSKGEYVIVTKGHMLFPIDFKPLVQSHKESCADITVLYQEMRLTAAEASNCMGFSLENGRVVHMDRCKQSNEWQNVFLETYIVKKSLFIQLIEAAAAKEAFDVNRELLQERLSSLRVQAYRYDGHVTMIHSIESYFRHSMELLRPEWWQSLFFQYGSIYTKIKDEPPARYGPLATARNSLIANGCIIEGTVENSILFRGVKVEKGAHVKNSILLQKCSVALDATVELAILDKEVRVTQGSKIHGEPGMPRVIGKRQIVS</sequence>
<evidence type="ECO:0000259" key="4">
    <source>
        <dbReference type="Pfam" id="PF24894"/>
    </source>
</evidence>
<dbReference type="RefSeq" id="WP_347436417.1">
    <property type="nucleotide sequence ID" value="NZ_CP089291.1"/>
</dbReference>
<dbReference type="Proteomes" id="UP000830167">
    <property type="component" value="Chromosome"/>
</dbReference>
<feature type="domain" description="Nucleotidyl transferase" evidence="3">
    <location>
        <begin position="17"/>
        <end position="175"/>
    </location>
</feature>
<dbReference type="PANTHER" id="PTHR43523">
    <property type="entry name" value="GLUCOSE-1-PHOSPHATE ADENYLYLTRANSFERASE-RELATED"/>
    <property type="match status" value="1"/>
</dbReference>
<accession>A0ABY4CGT0</accession>
<dbReference type="InterPro" id="IPR029044">
    <property type="entry name" value="Nucleotide-diphossugar_trans"/>
</dbReference>
<evidence type="ECO:0000259" key="3">
    <source>
        <dbReference type="Pfam" id="PF00483"/>
    </source>
</evidence>
<dbReference type="CDD" id="cd02508">
    <property type="entry name" value="ADP_Glucose_PP"/>
    <property type="match status" value="1"/>
</dbReference>
<keyword evidence="6" id="KW-1185">Reference proteome</keyword>
<dbReference type="NCBIfam" id="TIGR02092">
    <property type="entry name" value="glgD"/>
    <property type="match status" value="1"/>
</dbReference>
<dbReference type="Pfam" id="PF24894">
    <property type="entry name" value="Hexapep_GlmU"/>
    <property type="match status" value="1"/>
</dbReference>
<dbReference type="Pfam" id="PF00483">
    <property type="entry name" value="NTP_transferase"/>
    <property type="match status" value="1"/>
</dbReference>
<evidence type="ECO:0000313" key="6">
    <source>
        <dbReference type="Proteomes" id="UP000830167"/>
    </source>
</evidence>